<dbReference type="InterPro" id="IPR029063">
    <property type="entry name" value="SAM-dependent_MTases_sf"/>
</dbReference>
<reference evidence="2" key="1">
    <citation type="submission" date="2017-08" db="EMBL/GenBank/DDBJ databases">
        <authorList>
            <person name="Polle J.E."/>
            <person name="Barry K."/>
            <person name="Cushman J."/>
            <person name="Schmutz J."/>
            <person name="Tran D."/>
            <person name="Hathwaick L.T."/>
            <person name="Yim W.C."/>
            <person name="Jenkins J."/>
            <person name="Mckie-Krisberg Z.M."/>
            <person name="Prochnik S."/>
            <person name="Lindquist E."/>
            <person name="Dockter R.B."/>
            <person name="Adam C."/>
            <person name="Molina H."/>
            <person name="Bunkerborg J."/>
            <person name="Jin E."/>
            <person name="Buchheim M."/>
            <person name="Magnuson J."/>
        </authorList>
    </citation>
    <scope>NUCLEOTIDE SEQUENCE</scope>
    <source>
        <strain evidence="2">CCAP 19/18</strain>
    </source>
</reference>
<feature type="region of interest" description="Disordered" evidence="1">
    <location>
        <begin position="221"/>
        <end position="240"/>
    </location>
</feature>
<evidence type="ECO:0000313" key="2">
    <source>
        <dbReference type="EMBL" id="KAF5830984.1"/>
    </source>
</evidence>
<protein>
    <submittedName>
        <fullName evidence="2">Methyltransferase-domain-containing protein</fullName>
    </submittedName>
</protein>
<keyword evidence="2" id="KW-0808">Transferase</keyword>
<keyword evidence="3" id="KW-1185">Reference proteome</keyword>
<dbReference type="InterPro" id="IPR019410">
    <property type="entry name" value="Methyltransf_16"/>
</dbReference>
<dbReference type="EMBL" id="MU069988">
    <property type="protein sequence ID" value="KAF5830984.1"/>
    <property type="molecule type" value="Genomic_DNA"/>
</dbReference>
<proteinExistence type="predicted"/>
<dbReference type="Pfam" id="PF10294">
    <property type="entry name" value="Methyltransf_16"/>
    <property type="match status" value="1"/>
</dbReference>
<evidence type="ECO:0000313" key="3">
    <source>
        <dbReference type="Proteomes" id="UP000815325"/>
    </source>
</evidence>
<dbReference type="PANTHER" id="PTHR14614">
    <property type="entry name" value="HEPATOCELLULAR CARCINOMA-ASSOCIATED ANTIGEN"/>
    <property type="match status" value="1"/>
</dbReference>
<dbReference type="GO" id="GO:0008168">
    <property type="term" value="F:methyltransferase activity"/>
    <property type="evidence" value="ECO:0007669"/>
    <property type="project" value="UniProtKB-KW"/>
</dbReference>
<dbReference type="PANTHER" id="PTHR14614:SF123">
    <property type="entry name" value="OS04G0645500 PROTEIN"/>
    <property type="match status" value="1"/>
</dbReference>
<organism evidence="2 3">
    <name type="scientific">Dunaliella salina</name>
    <name type="common">Green alga</name>
    <name type="synonym">Protococcus salinus</name>
    <dbReference type="NCBI Taxonomy" id="3046"/>
    <lineage>
        <taxon>Eukaryota</taxon>
        <taxon>Viridiplantae</taxon>
        <taxon>Chlorophyta</taxon>
        <taxon>core chlorophytes</taxon>
        <taxon>Chlorophyceae</taxon>
        <taxon>CS clade</taxon>
        <taxon>Chlamydomonadales</taxon>
        <taxon>Dunaliellaceae</taxon>
        <taxon>Dunaliella</taxon>
    </lineage>
</organism>
<dbReference type="Gene3D" id="3.40.50.150">
    <property type="entry name" value="Vaccinia Virus protein VP39"/>
    <property type="match status" value="1"/>
</dbReference>
<keyword evidence="2" id="KW-0489">Methyltransferase</keyword>
<dbReference type="SUPFAM" id="SSF53335">
    <property type="entry name" value="S-adenosyl-L-methionine-dependent methyltransferases"/>
    <property type="match status" value="1"/>
</dbReference>
<evidence type="ECO:0000256" key="1">
    <source>
        <dbReference type="SAM" id="MobiDB-lite"/>
    </source>
</evidence>
<comment type="caution">
    <text evidence="2">The sequence shown here is derived from an EMBL/GenBank/DDBJ whole genome shotgun (WGS) entry which is preliminary data.</text>
</comment>
<sequence length="407" mass="44150">MQMNTHDTMSVSLEFMGETLRVSQDPNTEHLGTSVWDASIVLAKFLEKNMRKGAFARTKIAGKRVLELGSGMGLGGIAMSLMGADVTLTDTVDVLPLLRRNCELNLGKGKAHVCELNWMKPEQAQQWAAPFDFVIAADCIYHEHIVPYFHAIVMATTNEKSTVLVVNELRSHSVHAAFMDAFTPTHTVTRLSNKLMHDTYQHENIQMFLCKRKRYGAKGGTKEDQAVSAEEDAGANSLQEDAGANPLQEDAAANPLQGDARANPFQKDASANSPREDAGANSLQEDARENSLQEEEAPKLQAESVGHQGQGQQAHDSLPQEGEHCSEPKSEGEQRLTGQERTREKAESSTSALASRLQHVDIDGGPSHLGNASAQAAKQAASEQWAARRTGAAIAQILGAVHVPTTR</sequence>
<accession>A0ABQ7G8Q0</accession>
<dbReference type="Proteomes" id="UP000815325">
    <property type="component" value="Unassembled WGS sequence"/>
</dbReference>
<name>A0ABQ7G8Q0_DUNSA</name>
<feature type="compositionally biased region" description="Basic and acidic residues" evidence="1">
    <location>
        <begin position="321"/>
        <end position="347"/>
    </location>
</feature>
<dbReference type="GO" id="GO:0032259">
    <property type="term" value="P:methylation"/>
    <property type="evidence" value="ECO:0007669"/>
    <property type="project" value="UniProtKB-KW"/>
</dbReference>
<gene>
    <name evidence="2" type="ORF">DUNSADRAFT_13769</name>
</gene>
<feature type="region of interest" description="Disordered" evidence="1">
    <location>
        <begin position="257"/>
        <end position="379"/>
    </location>
</feature>